<dbReference type="Proteomes" id="UP000641803">
    <property type="component" value="Unassembled WGS sequence"/>
</dbReference>
<sequence length="765" mass="78281">MSLALALISPAGAPAVAAPPVPDPVTVGAAPSDESAPGLPGPVRRVALTDTSVVVEVQSPTGPKILTAPRVPAGTPPTWSEAWGSQSLTGSLVAAEGDVVHTHDPARGVDVLTWRADGGGKRDVPAGSRLGGSGSFVSVPAAPSGVQVQKSVSGAAVSLVLTGRPATTLVVDGTRAARLLGGYKVVSDVDPWTDTLGRGITCDQPEAAVTDDLGGRWLVVTCPEGVYALDQADAYRPVRLAAGPAPLTDPSAAAGLVLGLERHPGAETSDLVAISILDGSRRVLGTSSLPGIDLDDSRRAAAYVDGSGTVRVVDFTQWTAEGATRTDVTAPTTTVSTDAVSATLEVTVHLTSVDPDTDPVFLASGIARYEVRYRSRPAGSTTFGTYLAENSGNTGTSRTVTALAGSRTCFSARAVDRAGNVGAWSAEQCADVDGTAPVVKASAPATVRAVEGTGRPALTWSATDAGGIGSSDVRYRVTPRGGVPGPYQYPRDGQRTTATTFAVSAASGDTVCFAVRVRDLAGNLSAYSSSRCSLVDGTLPTITSATVPRYFSVSAAQNASAAVDATVPVAFSFAGTDDVGVASYEVQLRRTLGRDGALSSWTSPGPSWKTTTATRLQVDLLLGDQACFRVRARDKAGNVGAWSTMVCTNVASSVQFLHADIRSGATGTSGPQIVASIYQGGMPARSYEVQTGRIVRLRVKTGPTVGVMAVHLGSTRLGTIDGRSATSGWTYVSLRTPGSVALTGPLRLEPVGGGVSQISEWTVVR</sequence>
<evidence type="ECO:0000313" key="3">
    <source>
        <dbReference type="EMBL" id="MBD7949866.1"/>
    </source>
</evidence>
<feature type="domain" description="Fibronectin type-III" evidence="2">
    <location>
        <begin position="547"/>
        <end position="653"/>
    </location>
</feature>
<dbReference type="InterPro" id="IPR003961">
    <property type="entry name" value="FN3_dom"/>
</dbReference>
<dbReference type="InterPro" id="IPR013783">
    <property type="entry name" value="Ig-like_fold"/>
</dbReference>
<evidence type="ECO:0000313" key="4">
    <source>
        <dbReference type="Proteomes" id="UP000641803"/>
    </source>
</evidence>
<dbReference type="PROSITE" id="PS50853">
    <property type="entry name" value="FN3"/>
    <property type="match status" value="1"/>
</dbReference>
<name>A0ABR8RQ33_9CELL</name>
<keyword evidence="1" id="KW-0732">Signal</keyword>
<comment type="caution">
    <text evidence="3">The sequence shown here is derived from an EMBL/GenBank/DDBJ whole genome shotgun (WGS) entry which is preliminary data.</text>
</comment>
<evidence type="ECO:0000256" key="1">
    <source>
        <dbReference type="SAM" id="SignalP"/>
    </source>
</evidence>
<dbReference type="RefSeq" id="WP_191795370.1">
    <property type="nucleotide sequence ID" value="NZ_JACSQQ010000007.1"/>
</dbReference>
<dbReference type="EMBL" id="JACSQQ010000007">
    <property type="protein sequence ID" value="MBD7949866.1"/>
    <property type="molecule type" value="Genomic_DNA"/>
</dbReference>
<keyword evidence="4" id="KW-1185">Reference proteome</keyword>
<dbReference type="Gene3D" id="2.60.40.10">
    <property type="entry name" value="Immunoglobulins"/>
    <property type="match status" value="2"/>
</dbReference>
<feature type="signal peptide" evidence="1">
    <location>
        <begin position="1"/>
        <end position="17"/>
    </location>
</feature>
<accession>A0ABR8RQ33</accession>
<reference evidence="3 4" key="1">
    <citation type="submission" date="2020-08" db="EMBL/GenBank/DDBJ databases">
        <title>A Genomic Blueprint of the Chicken Gut Microbiome.</title>
        <authorList>
            <person name="Gilroy R."/>
            <person name="Ravi A."/>
            <person name="Getino M."/>
            <person name="Pursley I."/>
            <person name="Horton D.L."/>
            <person name="Alikhan N.-F."/>
            <person name="Baker D."/>
            <person name="Gharbi K."/>
            <person name="Hall N."/>
            <person name="Watson M."/>
            <person name="Adriaenssens E.M."/>
            <person name="Foster-Nyarko E."/>
            <person name="Jarju S."/>
            <person name="Secka A."/>
            <person name="Antonio M."/>
            <person name="Oren A."/>
            <person name="Chaudhuri R."/>
            <person name="La Ragione R.M."/>
            <person name="Hildebrand F."/>
            <person name="Pallen M.J."/>
        </authorList>
    </citation>
    <scope>NUCLEOTIDE SEQUENCE [LARGE SCALE GENOMIC DNA]</scope>
    <source>
        <strain evidence="3 4">Sa4CUA1</strain>
    </source>
</reference>
<organism evidence="3 4">
    <name type="scientific">Oerskovia rustica</name>
    <dbReference type="NCBI Taxonomy" id="2762237"/>
    <lineage>
        <taxon>Bacteria</taxon>
        <taxon>Bacillati</taxon>
        <taxon>Actinomycetota</taxon>
        <taxon>Actinomycetes</taxon>
        <taxon>Micrococcales</taxon>
        <taxon>Cellulomonadaceae</taxon>
        <taxon>Oerskovia</taxon>
    </lineage>
</organism>
<proteinExistence type="predicted"/>
<evidence type="ECO:0000259" key="2">
    <source>
        <dbReference type="PROSITE" id="PS50853"/>
    </source>
</evidence>
<feature type="chain" id="PRO_5047445756" description="Fibronectin type-III domain-containing protein" evidence="1">
    <location>
        <begin position="18"/>
        <end position="765"/>
    </location>
</feature>
<gene>
    <name evidence="3" type="ORF">H9652_05535</name>
</gene>
<protein>
    <recommendedName>
        <fullName evidence="2">Fibronectin type-III domain-containing protein</fullName>
    </recommendedName>
</protein>